<proteinExistence type="predicted"/>
<feature type="transmembrane region" description="Helical" evidence="1">
    <location>
        <begin position="185"/>
        <end position="210"/>
    </location>
</feature>
<gene>
    <name evidence="2" type="ORF">PVAP13_1NG461033</name>
</gene>
<feature type="transmembrane region" description="Helical" evidence="1">
    <location>
        <begin position="81"/>
        <end position="104"/>
    </location>
</feature>
<name>A0A8T0X263_PANVG</name>
<keyword evidence="3" id="KW-1185">Reference proteome</keyword>
<reference evidence="2" key="1">
    <citation type="submission" date="2020-05" db="EMBL/GenBank/DDBJ databases">
        <title>WGS assembly of Panicum virgatum.</title>
        <authorList>
            <person name="Lovell J.T."/>
            <person name="Jenkins J."/>
            <person name="Shu S."/>
            <person name="Juenger T.E."/>
            <person name="Schmutz J."/>
        </authorList>
    </citation>
    <scope>NUCLEOTIDE SEQUENCE</scope>
    <source>
        <strain evidence="2">AP13</strain>
    </source>
</reference>
<evidence type="ECO:0000313" key="3">
    <source>
        <dbReference type="Proteomes" id="UP000823388"/>
    </source>
</evidence>
<accession>A0A8T0X263</accession>
<evidence type="ECO:0000313" key="2">
    <source>
        <dbReference type="EMBL" id="KAG2653545.1"/>
    </source>
</evidence>
<sequence length="217" mass="23648">MYITYPINLGVRRLGLYLSSSVSSSMGIPAPYQSSAAAVSASAWFPMVANPGAVPVAAKIWYVSLLLWLGLPSIRVMGVPFWFSFVVAGFLFWIADFVGVASLIRVVDFVGVAGLLLGHGRNDGCRCAPVERCDAALKNWRSRWATWLSFSPGLGVSSSNPAFQEAAFQTRTVSGDPRTATSNLIFFWVLCVSLCSWRLCDVVCVVFFTFSRGFCKS</sequence>
<keyword evidence="1" id="KW-0812">Transmembrane</keyword>
<dbReference type="AlphaFoldDB" id="A0A8T0X263"/>
<organism evidence="2 3">
    <name type="scientific">Panicum virgatum</name>
    <name type="common">Blackwell switchgrass</name>
    <dbReference type="NCBI Taxonomy" id="38727"/>
    <lineage>
        <taxon>Eukaryota</taxon>
        <taxon>Viridiplantae</taxon>
        <taxon>Streptophyta</taxon>
        <taxon>Embryophyta</taxon>
        <taxon>Tracheophyta</taxon>
        <taxon>Spermatophyta</taxon>
        <taxon>Magnoliopsida</taxon>
        <taxon>Liliopsida</taxon>
        <taxon>Poales</taxon>
        <taxon>Poaceae</taxon>
        <taxon>PACMAD clade</taxon>
        <taxon>Panicoideae</taxon>
        <taxon>Panicodae</taxon>
        <taxon>Paniceae</taxon>
        <taxon>Panicinae</taxon>
        <taxon>Panicum</taxon>
        <taxon>Panicum sect. Hiantes</taxon>
    </lineage>
</organism>
<feature type="transmembrane region" description="Helical" evidence="1">
    <location>
        <begin position="52"/>
        <end position="69"/>
    </location>
</feature>
<keyword evidence="1" id="KW-0472">Membrane</keyword>
<protein>
    <submittedName>
        <fullName evidence="2">Uncharacterized protein</fullName>
    </submittedName>
</protein>
<comment type="caution">
    <text evidence="2">The sequence shown here is derived from an EMBL/GenBank/DDBJ whole genome shotgun (WGS) entry which is preliminary data.</text>
</comment>
<dbReference type="Proteomes" id="UP000823388">
    <property type="component" value="Chromosome 1N"/>
</dbReference>
<dbReference type="EMBL" id="CM029038">
    <property type="protein sequence ID" value="KAG2653545.1"/>
    <property type="molecule type" value="Genomic_DNA"/>
</dbReference>
<keyword evidence="1" id="KW-1133">Transmembrane helix</keyword>
<evidence type="ECO:0000256" key="1">
    <source>
        <dbReference type="SAM" id="Phobius"/>
    </source>
</evidence>